<organism evidence="1 2">
    <name type="scientific">Euphydryas editha</name>
    <name type="common">Edith's checkerspot</name>
    <dbReference type="NCBI Taxonomy" id="104508"/>
    <lineage>
        <taxon>Eukaryota</taxon>
        <taxon>Metazoa</taxon>
        <taxon>Ecdysozoa</taxon>
        <taxon>Arthropoda</taxon>
        <taxon>Hexapoda</taxon>
        <taxon>Insecta</taxon>
        <taxon>Pterygota</taxon>
        <taxon>Neoptera</taxon>
        <taxon>Endopterygota</taxon>
        <taxon>Lepidoptera</taxon>
        <taxon>Glossata</taxon>
        <taxon>Ditrysia</taxon>
        <taxon>Papilionoidea</taxon>
        <taxon>Nymphalidae</taxon>
        <taxon>Nymphalinae</taxon>
        <taxon>Euphydryas</taxon>
    </lineage>
</organism>
<dbReference type="Proteomes" id="UP001153954">
    <property type="component" value="Unassembled WGS sequence"/>
</dbReference>
<dbReference type="AlphaFoldDB" id="A0AAU9TDL4"/>
<evidence type="ECO:0000313" key="1">
    <source>
        <dbReference type="EMBL" id="CAH2083434.1"/>
    </source>
</evidence>
<protein>
    <submittedName>
        <fullName evidence="1">Uncharacterized protein</fullName>
    </submittedName>
</protein>
<proteinExistence type="predicted"/>
<name>A0AAU9TDL4_EUPED</name>
<evidence type="ECO:0000313" key="2">
    <source>
        <dbReference type="Proteomes" id="UP001153954"/>
    </source>
</evidence>
<accession>A0AAU9TDL4</accession>
<keyword evidence="2" id="KW-1185">Reference proteome</keyword>
<sequence>MCLHPRFFGNLCFTQRAPIIASYADFHRTMCYFALRAAHSSAHAYLFLLHTPPLCMFLLMHALAETSLLVLVLTPYCLHLLTLPFPPNMLTPLNLAHMLTVNACTYWNLFMPRTAVDRYLDV</sequence>
<comment type="caution">
    <text evidence="1">The sequence shown here is derived from an EMBL/GenBank/DDBJ whole genome shotgun (WGS) entry which is preliminary data.</text>
</comment>
<reference evidence="1" key="1">
    <citation type="submission" date="2022-03" db="EMBL/GenBank/DDBJ databases">
        <authorList>
            <person name="Tunstrom K."/>
        </authorList>
    </citation>
    <scope>NUCLEOTIDE SEQUENCE</scope>
</reference>
<gene>
    <name evidence="1" type="ORF">EEDITHA_LOCUS132</name>
</gene>
<dbReference type="EMBL" id="CAKOGL010000001">
    <property type="protein sequence ID" value="CAH2083434.1"/>
    <property type="molecule type" value="Genomic_DNA"/>
</dbReference>